<protein>
    <submittedName>
        <fullName evidence="2">CLUMA_CG000468, isoform A</fullName>
    </submittedName>
</protein>
<organism evidence="2 3">
    <name type="scientific">Clunio marinus</name>
    <dbReference type="NCBI Taxonomy" id="568069"/>
    <lineage>
        <taxon>Eukaryota</taxon>
        <taxon>Metazoa</taxon>
        <taxon>Ecdysozoa</taxon>
        <taxon>Arthropoda</taxon>
        <taxon>Hexapoda</taxon>
        <taxon>Insecta</taxon>
        <taxon>Pterygota</taxon>
        <taxon>Neoptera</taxon>
        <taxon>Endopterygota</taxon>
        <taxon>Diptera</taxon>
        <taxon>Nematocera</taxon>
        <taxon>Chironomoidea</taxon>
        <taxon>Chironomidae</taxon>
        <taxon>Clunio</taxon>
    </lineage>
</organism>
<gene>
    <name evidence="2" type="ORF">CLUMA_CG000468</name>
</gene>
<feature type="compositionally biased region" description="Polar residues" evidence="1">
    <location>
        <begin position="1"/>
        <end position="10"/>
    </location>
</feature>
<feature type="region of interest" description="Disordered" evidence="1">
    <location>
        <begin position="1"/>
        <end position="22"/>
    </location>
</feature>
<evidence type="ECO:0000256" key="1">
    <source>
        <dbReference type="SAM" id="MobiDB-lite"/>
    </source>
</evidence>
<proteinExistence type="predicted"/>
<dbReference type="AlphaFoldDB" id="A0A1J1HF71"/>
<evidence type="ECO:0000313" key="3">
    <source>
        <dbReference type="Proteomes" id="UP000183832"/>
    </source>
</evidence>
<accession>A0A1J1HF71</accession>
<evidence type="ECO:0000313" key="2">
    <source>
        <dbReference type="EMBL" id="CRK86632.1"/>
    </source>
</evidence>
<dbReference type="Proteomes" id="UP000183832">
    <property type="component" value="Unassembled WGS sequence"/>
</dbReference>
<reference evidence="2 3" key="1">
    <citation type="submission" date="2015-04" db="EMBL/GenBank/DDBJ databases">
        <authorList>
            <person name="Syromyatnikov M.Y."/>
            <person name="Popov V.N."/>
        </authorList>
    </citation>
    <scope>NUCLEOTIDE SEQUENCE [LARGE SCALE GENOMIC DNA]</scope>
</reference>
<sequence length="80" mass="9243">MQLFSETTSDNEGEGTKSLEISNADEITIDGNEYLRKGLRGKTREEMKKQQCGTRWMRFNEHAQFPIKHFTLNYTALPSS</sequence>
<name>A0A1J1HF71_9DIPT</name>
<dbReference type="EMBL" id="CVRI01000002">
    <property type="protein sequence ID" value="CRK86632.1"/>
    <property type="molecule type" value="Genomic_DNA"/>
</dbReference>
<keyword evidence="3" id="KW-1185">Reference proteome</keyword>